<dbReference type="EMBL" id="PDUU01000786">
    <property type="protein sequence ID" value="PHN95943.1"/>
    <property type="molecule type" value="Genomic_DNA"/>
</dbReference>
<reference evidence="4 5" key="1">
    <citation type="journal article" date="2016" name="Nat. Commun.">
        <title>Microbial interactions lead to rapid micro-scale successions on model marine particles.</title>
        <authorList>
            <person name="Datta M.S."/>
            <person name="Sliwerska E."/>
            <person name="Gore J."/>
            <person name="Polz M.F."/>
            <person name="Cordero O.X."/>
        </authorList>
    </citation>
    <scope>NUCLEOTIDE SEQUENCE [LARGE SCALE GENOMIC DNA]</scope>
    <source>
        <strain evidence="4 5">4G03</strain>
    </source>
</reference>
<feature type="domain" description="HAMP" evidence="3">
    <location>
        <begin position="50"/>
        <end position="102"/>
    </location>
</feature>
<protein>
    <submittedName>
        <fullName evidence="4">Diguanylate cyclase</fullName>
    </submittedName>
</protein>
<evidence type="ECO:0000313" key="4">
    <source>
        <dbReference type="EMBL" id="PHN95943.1"/>
    </source>
</evidence>
<dbReference type="PANTHER" id="PTHR43531:SF14">
    <property type="entry name" value="METHYL-ACCEPTING CHEMOTAXIS PROTEIN I-RELATED"/>
    <property type="match status" value="1"/>
</dbReference>
<comment type="caution">
    <text evidence="4">The sequence shown here is derived from an EMBL/GenBank/DDBJ whole genome shotgun (WGS) entry which is preliminary data.</text>
</comment>
<dbReference type="AlphaFoldDB" id="A0A2G1BPF9"/>
<keyword evidence="1" id="KW-0488">Methylation</keyword>
<dbReference type="InterPro" id="IPR003660">
    <property type="entry name" value="HAMP_dom"/>
</dbReference>
<dbReference type="Pfam" id="PF18947">
    <property type="entry name" value="HAMP_2"/>
    <property type="match status" value="1"/>
</dbReference>
<evidence type="ECO:0000256" key="1">
    <source>
        <dbReference type="ARBA" id="ARBA00022481"/>
    </source>
</evidence>
<dbReference type="GO" id="GO:0004888">
    <property type="term" value="F:transmembrane signaling receptor activity"/>
    <property type="evidence" value="ECO:0007669"/>
    <property type="project" value="TreeGrafter"/>
</dbReference>
<dbReference type="Gene3D" id="1.20.120.1530">
    <property type="match status" value="1"/>
</dbReference>
<feature type="non-terminal residue" evidence="4">
    <location>
        <position position="115"/>
    </location>
</feature>
<dbReference type="GO" id="GO:0007165">
    <property type="term" value="P:signal transduction"/>
    <property type="evidence" value="ECO:0007669"/>
    <property type="project" value="InterPro"/>
</dbReference>
<dbReference type="PANTHER" id="PTHR43531">
    <property type="entry name" value="PROTEIN ICFG"/>
    <property type="match status" value="1"/>
</dbReference>
<evidence type="ECO:0000256" key="2">
    <source>
        <dbReference type="ARBA" id="ARBA00029447"/>
    </source>
</evidence>
<name>A0A2G1BPF9_9FLAO</name>
<feature type="non-terminal residue" evidence="4">
    <location>
        <position position="1"/>
    </location>
</feature>
<dbReference type="PROSITE" id="PS50885">
    <property type="entry name" value="HAMP"/>
    <property type="match status" value="1"/>
</dbReference>
<dbReference type="GO" id="GO:0006935">
    <property type="term" value="P:chemotaxis"/>
    <property type="evidence" value="ECO:0007669"/>
    <property type="project" value="TreeGrafter"/>
</dbReference>
<comment type="similarity">
    <text evidence="2">Belongs to the methyl-accepting chemotaxis (MCP) protein family.</text>
</comment>
<dbReference type="RefSeq" id="WP_201796562.1">
    <property type="nucleotide sequence ID" value="NZ_PDUU01000786.1"/>
</dbReference>
<organism evidence="4 5">
    <name type="scientific">Tenacibaculum discolor</name>
    <dbReference type="NCBI Taxonomy" id="361581"/>
    <lineage>
        <taxon>Bacteria</taxon>
        <taxon>Pseudomonadati</taxon>
        <taxon>Bacteroidota</taxon>
        <taxon>Flavobacteriia</taxon>
        <taxon>Flavobacteriales</taxon>
        <taxon>Flavobacteriaceae</taxon>
        <taxon>Tenacibaculum</taxon>
    </lineage>
</organism>
<gene>
    <name evidence="4" type="ORF">CSC81_17685</name>
</gene>
<dbReference type="SUPFAM" id="SSF158472">
    <property type="entry name" value="HAMP domain-like"/>
    <property type="match status" value="1"/>
</dbReference>
<evidence type="ECO:0000259" key="3">
    <source>
        <dbReference type="PROSITE" id="PS50885"/>
    </source>
</evidence>
<proteinExistence type="inferred from homology"/>
<dbReference type="Proteomes" id="UP000222163">
    <property type="component" value="Unassembled WGS sequence"/>
</dbReference>
<accession>A0A2G1BPF9</accession>
<dbReference type="GO" id="GO:0005886">
    <property type="term" value="C:plasma membrane"/>
    <property type="evidence" value="ECO:0007669"/>
    <property type="project" value="TreeGrafter"/>
</dbReference>
<dbReference type="InterPro" id="IPR051310">
    <property type="entry name" value="MCP_chemotaxis"/>
</dbReference>
<evidence type="ECO:0000313" key="5">
    <source>
        <dbReference type="Proteomes" id="UP000222163"/>
    </source>
</evidence>
<sequence>TSILAIQNMVQDSARLARAASQGDIQARANEQNHNGEFLSIVKGINSTLDAISAPLGECITVMHSLSEGNLSQQIQGNYEGQFNELKRSVNTSVSNLSNMVSEITSTTLTITGSS</sequence>